<evidence type="ECO:0000313" key="6">
    <source>
        <dbReference type="Proteomes" id="UP000886722"/>
    </source>
</evidence>
<evidence type="ECO:0000256" key="2">
    <source>
        <dbReference type="SAM" id="SignalP"/>
    </source>
</evidence>
<proteinExistence type="predicted"/>
<feature type="signal peptide" evidence="2">
    <location>
        <begin position="1"/>
        <end position="22"/>
    </location>
</feature>
<dbReference type="InterPro" id="IPR037126">
    <property type="entry name" value="PdaC/RsiV-like_sf"/>
</dbReference>
<feature type="region of interest" description="Disordered" evidence="1">
    <location>
        <begin position="28"/>
        <end position="48"/>
    </location>
</feature>
<feature type="domain" description="Deacetylase PdaC" evidence="4">
    <location>
        <begin position="76"/>
        <end position="183"/>
    </location>
</feature>
<sequence length="296" mass="33639">MRRYKITLAIVCSLFWATSCQWNNENKEKTETPAVETKSPSEKQPVKQPENLTFSKYNYFKKSYINDNTKLPGCTIDIHISYPSGGNTGNTSLNKLQSLFVASLPDGMQESHSPRTAVEHFVKNYIADYQAEIKPYLKKHKHRDEGWMNYEIIVKSENLYNADLFWGYSIETYTFTGGAHGMTTTSYNVVDLKSGKALSLKDLFAENDYNLINRMLCQQLADDLGTSVDKLGEKSYETENIIADDNFMISDKGITWLFNPYDIAPYSTGTTRITLPYRAIVGYLVADSPLKRIASK</sequence>
<gene>
    <name evidence="5" type="ORF">IAD06_05345</name>
</gene>
<evidence type="ECO:0000259" key="3">
    <source>
        <dbReference type="Pfam" id="PF11738"/>
    </source>
</evidence>
<organism evidence="5 6">
    <name type="scientific">Candidatus Caccoplasma intestinavium</name>
    <dbReference type="NCBI Taxonomy" id="2840716"/>
    <lineage>
        <taxon>Bacteria</taxon>
        <taxon>Pseudomonadati</taxon>
        <taxon>Bacteroidota</taxon>
        <taxon>Bacteroidia</taxon>
        <taxon>Bacteroidales</taxon>
        <taxon>Bacteroidaceae</taxon>
        <taxon>Bacteroidaceae incertae sedis</taxon>
        <taxon>Candidatus Caccoplasma</taxon>
    </lineage>
</organism>
<comment type="caution">
    <text evidence="5">The sequence shown here is derived from an EMBL/GenBank/DDBJ whole genome shotgun (WGS) entry which is preliminary data.</text>
</comment>
<keyword evidence="2" id="KW-0732">Signal</keyword>
<dbReference type="InterPro" id="IPR021729">
    <property type="entry name" value="DUF3298"/>
</dbReference>
<dbReference type="InterPro" id="IPR025303">
    <property type="entry name" value="PdaC"/>
</dbReference>
<accession>A0A9D1GEK3</accession>
<feature type="domain" description="DUF3298" evidence="3">
    <location>
        <begin position="201"/>
        <end position="277"/>
    </location>
</feature>
<feature type="chain" id="PRO_5039422944" evidence="2">
    <location>
        <begin position="23"/>
        <end position="296"/>
    </location>
</feature>
<reference evidence="5" key="1">
    <citation type="submission" date="2020-10" db="EMBL/GenBank/DDBJ databases">
        <authorList>
            <person name="Gilroy R."/>
        </authorList>
    </citation>
    <scope>NUCLEOTIDE SEQUENCE</scope>
    <source>
        <strain evidence="5">21143</strain>
    </source>
</reference>
<evidence type="ECO:0000259" key="4">
    <source>
        <dbReference type="Pfam" id="PF13739"/>
    </source>
</evidence>
<dbReference type="AlphaFoldDB" id="A0A9D1GEK3"/>
<dbReference type="Gene3D" id="3.30.565.40">
    <property type="entry name" value="Fervidobacterium nodosum Rt17-B1 like"/>
    <property type="match status" value="1"/>
</dbReference>
<dbReference type="PROSITE" id="PS51257">
    <property type="entry name" value="PROKAR_LIPOPROTEIN"/>
    <property type="match status" value="1"/>
</dbReference>
<protein>
    <submittedName>
        <fullName evidence="5">DUF3298 domain-containing protein</fullName>
    </submittedName>
</protein>
<evidence type="ECO:0000313" key="5">
    <source>
        <dbReference type="EMBL" id="HIT39443.1"/>
    </source>
</evidence>
<dbReference type="EMBL" id="DVKT01000039">
    <property type="protein sequence ID" value="HIT39443.1"/>
    <property type="molecule type" value="Genomic_DNA"/>
</dbReference>
<dbReference type="Gene3D" id="3.90.640.20">
    <property type="entry name" value="Heat-shock cognate protein, ATPase"/>
    <property type="match status" value="1"/>
</dbReference>
<dbReference type="Pfam" id="PF13739">
    <property type="entry name" value="PdaC"/>
    <property type="match status" value="1"/>
</dbReference>
<evidence type="ECO:0000256" key="1">
    <source>
        <dbReference type="SAM" id="MobiDB-lite"/>
    </source>
</evidence>
<dbReference type="Proteomes" id="UP000886722">
    <property type="component" value="Unassembled WGS sequence"/>
</dbReference>
<reference evidence="5" key="2">
    <citation type="journal article" date="2021" name="PeerJ">
        <title>Extensive microbial diversity within the chicken gut microbiome revealed by metagenomics and culture.</title>
        <authorList>
            <person name="Gilroy R."/>
            <person name="Ravi A."/>
            <person name="Getino M."/>
            <person name="Pursley I."/>
            <person name="Horton D.L."/>
            <person name="Alikhan N.F."/>
            <person name="Baker D."/>
            <person name="Gharbi K."/>
            <person name="Hall N."/>
            <person name="Watson M."/>
            <person name="Adriaenssens E.M."/>
            <person name="Foster-Nyarko E."/>
            <person name="Jarju S."/>
            <person name="Secka A."/>
            <person name="Antonio M."/>
            <person name="Oren A."/>
            <person name="Chaudhuri R.R."/>
            <person name="La Ragione R."/>
            <person name="Hildebrand F."/>
            <person name="Pallen M.J."/>
        </authorList>
    </citation>
    <scope>NUCLEOTIDE SEQUENCE</scope>
    <source>
        <strain evidence="5">21143</strain>
    </source>
</reference>
<dbReference type="Pfam" id="PF11738">
    <property type="entry name" value="DUF3298"/>
    <property type="match status" value="1"/>
</dbReference>
<name>A0A9D1GEK3_9BACT</name>